<keyword evidence="6" id="KW-0391">Immunity</keyword>
<evidence type="ECO:0000256" key="10">
    <source>
        <dbReference type="SAM" id="SignalP"/>
    </source>
</evidence>
<evidence type="ECO:0000256" key="1">
    <source>
        <dbReference type="ARBA" id="ARBA00004236"/>
    </source>
</evidence>
<dbReference type="GeneTree" id="ENSGT00940000162558"/>
<name>A0A8D2HIX1_UROPR</name>
<protein>
    <recommendedName>
        <fullName evidence="11">Ig-like domain-containing protein</fullName>
    </recommendedName>
</protein>
<evidence type="ECO:0000256" key="9">
    <source>
        <dbReference type="SAM" id="MobiDB-lite"/>
    </source>
</evidence>
<dbReference type="FunFam" id="2.60.40.10:FF:000620">
    <property type="entry name" value="Immunoglobulin lambda locus"/>
    <property type="match status" value="1"/>
</dbReference>
<keyword evidence="7" id="KW-0472">Membrane</keyword>
<dbReference type="Proteomes" id="UP000694417">
    <property type="component" value="Unplaced"/>
</dbReference>
<dbReference type="PANTHER" id="PTHR23267">
    <property type="entry name" value="IMMUNOGLOBULIN LIGHT CHAIN"/>
    <property type="match status" value="1"/>
</dbReference>
<keyword evidence="5 10" id="KW-0732">Signal</keyword>
<reference evidence="12" key="2">
    <citation type="submission" date="2025-09" db="UniProtKB">
        <authorList>
            <consortium name="Ensembl"/>
        </authorList>
    </citation>
    <scope>IDENTIFICATION</scope>
</reference>
<dbReference type="AlphaFoldDB" id="A0A8D2HIX1"/>
<evidence type="ECO:0000256" key="2">
    <source>
        <dbReference type="ARBA" id="ARBA00004613"/>
    </source>
</evidence>
<dbReference type="SMART" id="SM00406">
    <property type="entry name" value="IGv"/>
    <property type="match status" value="1"/>
</dbReference>
<keyword evidence="3" id="KW-1003">Cell membrane</keyword>
<dbReference type="InterPro" id="IPR050150">
    <property type="entry name" value="IgV_Light_Chain"/>
</dbReference>
<organism evidence="12 13">
    <name type="scientific">Urocitellus parryii</name>
    <name type="common">Arctic ground squirrel</name>
    <name type="synonym">Spermophilus parryii</name>
    <dbReference type="NCBI Taxonomy" id="9999"/>
    <lineage>
        <taxon>Eukaryota</taxon>
        <taxon>Metazoa</taxon>
        <taxon>Chordata</taxon>
        <taxon>Craniata</taxon>
        <taxon>Vertebrata</taxon>
        <taxon>Euteleostomi</taxon>
        <taxon>Mammalia</taxon>
        <taxon>Eutheria</taxon>
        <taxon>Euarchontoglires</taxon>
        <taxon>Glires</taxon>
        <taxon>Rodentia</taxon>
        <taxon>Sciuromorpha</taxon>
        <taxon>Sciuridae</taxon>
        <taxon>Xerinae</taxon>
        <taxon>Marmotini</taxon>
        <taxon>Urocitellus</taxon>
    </lineage>
</organism>
<evidence type="ECO:0000256" key="6">
    <source>
        <dbReference type="ARBA" id="ARBA00022859"/>
    </source>
</evidence>
<dbReference type="Gene3D" id="2.60.40.10">
    <property type="entry name" value="Immunoglobulins"/>
    <property type="match status" value="1"/>
</dbReference>
<dbReference type="Ensembl" id="ENSUPAT00010014265.1">
    <property type="protein sequence ID" value="ENSUPAP00010012420.1"/>
    <property type="gene ID" value="ENSUPAG00010010107.1"/>
</dbReference>
<evidence type="ECO:0000259" key="11">
    <source>
        <dbReference type="PROSITE" id="PS50835"/>
    </source>
</evidence>
<evidence type="ECO:0000256" key="4">
    <source>
        <dbReference type="ARBA" id="ARBA00022525"/>
    </source>
</evidence>
<dbReference type="Pfam" id="PF07686">
    <property type="entry name" value="V-set"/>
    <property type="match status" value="1"/>
</dbReference>
<dbReference type="InterPro" id="IPR007110">
    <property type="entry name" value="Ig-like_dom"/>
</dbReference>
<dbReference type="InterPro" id="IPR036179">
    <property type="entry name" value="Ig-like_dom_sf"/>
</dbReference>
<feature type="domain" description="Ig-like" evidence="11">
    <location>
        <begin position="20"/>
        <end position="130"/>
    </location>
</feature>
<comment type="subcellular location">
    <subcellularLocation>
        <location evidence="1">Cell membrane</location>
    </subcellularLocation>
    <subcellularLocation>
        <location evidence="2">Secreted</location>
    </subcellularLocation>
</comment>
<evidence type="ECO:0000313" key="13">
    <source>
        <dbReference type="Proteomes" id="UP000694417"/>
    </source>
</evidence>
<dbReference type="InterPro" id="IPR003599">
    <property type="entry name" value="Ig_sub"/>
</dbReference>
<keyword evidence="8" id="KW-0393">Immunoglobulin domain</keyword>
<dbReference type="InterPro" id="IPR013783">
    <property type="entry name" value="Ig-like_fold"/>
</dbReference>
<dbReference type="GO" id="GO:0005886">
    <property type="term" value="C:plasma membrane"/>
    <property type="evidence" value="ECO:0007669"/>
    <property type="project" value="UniProtKB-SubCell"/>
</dbReference>
<accession>A0A8D2HIX1</accession>
<sequence>MTWTALFLSLLAHCTGSVASYVLTQPSSVSVTPGQTTKITCGGNSIGNKYVHWYQQKTAQTPLLIIYRDSNRPSGIPDQFSGSNSGNTATLTISEVQAGDEADYYCQTEDSNAAHSDTGRHGSETKPATSLAPKDPPCSGHLDSRKCLFWAYNLLFRTFLARVPPSCSCPLKYSHTSGSKAQWAHTSFGSQLIHPSVSDPPYCHLLLGHRFKGCFILHSPCPRITRSFCL</sequence>
<feature type="chain" id="PRO_5034597539" description="Ig-like domain-containing protein" evidence="10">
    <location>
        <begin position="20"/>
        <end position="230"/>
    </location>
</feature>
<keyword evidence="4" id="KW-0964">Secreted</keyword>
<reference evidence="12" key="1">
    <citation type="submission" date="2025-08" db="UniProtKB">
        <authorList>
            <consortium name="Ensembl"/>
        </authorList>
    </citation>
    <scope>IDENTIFICATION</scope>
</reference>
<evidence type="ECO:0000256" key="3">
    <source>
        <dbReference type="ARBA" id="ARBA00022475"/>
    </source>
</evidence>
<evidence type="ECO:0000256" key="5">
    <source>
        <dbReference type="ARBA" id="ARBA00022729"/>
    </source>
</evidence>
<evidence type="ECO:0000256" key="7">
    <source>
        <dbReference type="ARBA" id="ARBA00023136"/>
    </source>
</evidence>
<dbReference type="GO" id="GO:0005576">
    <property type="term" value="C:extracellular region"/>
    <property type="evidence" value="ECO:0007669"/>
    <property type="project" value="UniProtKB-SubCell"/>
</dbReference>
<dbReference type="PROSITE" id="PS50835">
    <property type="entry name" value="IG_LIKE"/>
    <property type="match status" value="1"/>
</dbReference>
<evidence type="ECO:0000256" key="8">
    <source>
        <dbReference type="ARBA" id="ARBA00023319"/>
    </source>
</evidence>
<feature type="signal peptide" evidence="10">
    <location>
        <begin position="1"/>
        <end position="19"/>
    </location>
</feature>
<feature type="region of interest" description="Disordered" evidence="9">
    <location>
        <begin position="112"/>
        <end position="137"/>
    </location>
</feature>
<dbReference type="GO" id="GO:0002376">
    <property type="term" value="P:immune system process"/>
    <property type="evidence" value="ECO:0007669"/>
    <property type="project" value="UniProtKB-KW"/>
</dbReference>
<dbReference type="SMART" id="SM00409">
    <property type="entry name" value="IG"/>
    <property type="match status" value="1"/>
</dbReference>
<proteinExistence type="predicted"/>
<dbReference type="SUPFAM" id="SSF48726">
    <property type="entry name" value="Immunoglobulin"/>
    <property type="match status" value="1"/>
</dbReference>
<evidence type="ECO:0000313" key="12">
    <source>
        <dbReference type="Ensembl" id="ENSUPAP00010012420.1"/>
    </source>
</evidence>
<dbReference type="InterPro" id="IPR013106">
    <property type="entry name" value="Ig_V-set"/>
</dbReference>
<keyword evidence="13" id="KW-1185">Reference proteome</keyword>